<protein>
    <recommendedName>
        <fullName evidence="1">Integration host factor-like helix-two turn-helix domain-containing protein</fullName>
    </recommendedName>
</protein>
<feature type="domain" description="Integration host factor-like helix-two turn-helix" evidence="1">
    <location>
        <begin position="23"/>
        <end position="89"/>
    </location>
</feature>
<organism evidence="2">
    <name type="scientific">freshwater metagenome</name>
    <dbReference type="NCBI Taxonomy" id="449393"/>
    <lineage>
        <taxon>unclassified sequences</taxon>
        <taxon>metagenomes</taxon>
        <taxon>ecological metagenomes</taxon>
    </lineage>
</organism>
<reference evidence="2" key="1">
    <citation type="submission" date="2014-06" db="EMBL/GenBank/DDBJ databases">
        <title>Key roles for freshwater Actinobacteria revealed by deep metagenomic sequencing.</title>
        <authorList>
            <person name="Ghai R."/>
            <person name="Mizuno C.M."/>
            <person name="Picazo A."/>
            <person name="Camacho A."/>
            <person name="Rodriguez-Valera F."/>
        </authorList>
    </citation>
    <scope>NUCLEOTIDE SEQUENCE</scope>
</reference>
<dbReference type="EMBL" id="JNSL01000040">
    <property type="protein sequence ID" value="KGA18661.1"/>
    <property type="molecule type" value="Genomic_DNA"/>
</dbReference>
<dbReference type="InterPro" id="IPR055201">
    <property type="entry name" value="IHF-like_H2TH"/>
</dbReference>
<gene>
    <name evidence="2" type="ORF">GM51_7985</name>
</gene>
<sequence>MSPALLTELRQEIASLCQQIASGQRSFIDLISLSESNRTAAESYVYVVKALEAEPSIGKVRARRIMADIGIAERCNIGSLAAHQVELLKAALHS</sequence>
<dbReference type="Gene3D" id="1.10.8.50">
    <property type="match status" value="1"/>
</dbReference>
<evidence type="ECO:0000259" key="1">
    <source>
        <dbReference type="Pfam" id="PF22525"/>
    </source>
</evidence>
<dbReference type="AlphaFoldDB" id="A0A094QWD0"/>
<accession>A0A094QWD0</accession>
<dbReference type="Pfam" id="PF22525">
    <property type="entry name" value="H2TH_5"/>
    <property type="match status" value="1"/>
</dbReference>
<name>A0A094QWD0_9ZZZZ</name>
<proteinExistence type="predicted"/>
<comment type="caution">
    <text evidence="2">The sequence shown here is derived from an EMBL/GenBank/DDBJ whole genome shotgun (WGS) entry which is preliminary data.</text>
</comment>
<evidence type="ECO:0000313" key="2">
    <source>
        <dbReference type="EMBL" id="KGA18661.1"/>
    </source>
</evidence>